<evidence type="ECO:0000256" key="7">
    <source>
        <dbReference type="SAM" id="MobiDB-lite"/>
    </source>
</evidence>
<dbReference type="PANTHER" id="PTHR42920:SF11">
    <property type="entry name" value="INNER MEMBRANE PROTEIN YTFF"/>
    <property type="match status" value="1"/>
</dbReference>
<comment type="similarity">
    <text evidence="2">Belongs to the EamA transporter family.</text>
</comment>
<evidence type="ECO:0000256" key="4">
    <source>
        <dbReference type="ARBA" id="ARBA00022692"/>
    </source>
</evidence>
<feature type="transmembrane region" description="Helical" evidence="8">
    <location>
        <begin position="268"/>
        <end position="284"/>
    </location>
</feature>
<feature type="domain" description="EamA" evidence="9">
    <location>
        <begin position="142"/>
        <end position="285"/>
    </location>
</feature>
<feature type="transmembrane region" description="Helical" evidence="8">
    <location>
        <begin position="141"/>
        <end position="159"/>
    </location>
</feature>
<feature type="transmembrane region" description="Helical" evidence="8">
    <location>
        <begin position="24"/>
        <end position="49"/>
    </location>
</feature>
<evidence type="ECO:0000256" key="1">
    <source>
        <dbReference type="ARBA" id="ARBA00004651"/>
    </source>
</evidence>
<feature type="transmembrane region" description="Helical" evidence="8">
    <location>
        <begin position="61"/>
        <end position="81"/>
    </location>
</feature>
<keyword evidence="6 8" id="KW-0472">Membrane</keyword>
<dbReference type="KEGG" id="mhos:CXR34_11280"/>
<protein>
    <submittedName>
        <fullName evidence="10">EamA family transporter</fullName>
    </submittedName>
</protein>
<evidence type="ECO:0000256" key="3">
    <source>
        <dbReference type="ARBA" id="ARBA00022475"/>
    </source>
</evidence>
<feature type="transmembrane region" description="Helical" evidence="8">
    <location>
        <begin position="116"/>
        <end position="135"/>
    </location>
</feature>
<feature type="transmembrane region" description="Helical" evidence="8">
    <location>
        <begin position="171"/>
        <end position="193"/>
    </location>
</feature>
<feature type="transmembrane region" description="Helical" evidence="8">
    <location>
        <begin position="87"/>
        <end position="107"/>
    </location>
</feature>
<keyword evidence="4 8" id="KW-0812">Transmembrane</keyword>
<comment type="subcellular location">
    <subcellularLocation>
        <location evidence="1">Cell membrane</location>
        <topology evidence="1">Multi-pass membrane protein</topology>
    </subcellularLocation>
</comment>
<evidence type="ECO:0000259" key="9">
    <source>
        <dbReference type="Pfam" id="PF00892"/>
    </source>
</evidence>
<feature type="transmembrane region" description="Helical" evidence="8">
    <location>
        <begin position="242"/>
        <end position="262"/>
    </location>
</feature>
<keyword evidence="3" id="KW-1003">Cell membrane</keyword>
<dbReference type="InterPro" id="IPR037185">
    <property type="entry name" value="EmrE-like"/>
</dbReference>
<evidence type="ECO:0000313" key="10">
    <source>
        <dbReference type="EMBL" id="AUG31196.1"/>
    </source>
</evidence>
<gene>
    <name evidence="10" type="ORF">CXR34_11280</name>
</gene>
<evidence type="ECO:0000256" key="6">
    <source>
        <dbReference type="ARBA" id="ARBA00023136"/>
    </source>
</evidence>
<sequence length="349" mass="35765">MAVFSALAFSSSGPLVKPLLEAGWSLSAALIVRMGLAGLILSPALVRAMRRERGFVRRHGLSLLAFGLIPVLGCQLLFFSAMQRMPVAVALLIQYLAPVLLVGFVWLRTRRAPSRLVMIGSVVAIVGLVLVVDIAGARFDLLGTLLALGAAVCVCVYFVMSERTGDGLPPLALAAGGLLVGAVVMALLGATGAMPFAAPPVSVTFRGVEVPGILALLWVGAVGTTLGYALGVMAVPRVGSRLASFIGLSEVLFALGFAWLLLGEAPSAVQIFGGALLLAGVVLVRMDAREADAVGVAADAVLPVPVVPLPADALRPDVVPVDASPVDASALSASRRREPIPGAAGSDSR</sequence>
<evidence type="ECO:0000256" key="8">
    <source>
        <dbReference type="SAM" id="Phobius"/>
    </source>
</evidence>
<evidence type="ECO:0000256" key="2">
    <source>
        <dbReference type="ARBA" id="ARBA00007362"/>
    </source>
</evidence>
<name>A0A2K9DV45_9MICO</name>
<dbReference type="PANTHER" id="PTHR42920">
    <property type="entry name" value="OS03G0707200 PROTEIN-RELATED"/>
    <property type="match status" value="1"/>
</dbReference>
<proteinExistence type="inferred from homology"/>
<dbReference type="EMBL" id="CP025299">
    <property type="protein sequence ID" value="AUG31196.1"/>
    <property type="molecule type" value="Genomic_DNA"/>
</dbReference>
<dbReference type="OrthoDB" id="154915at2"/>
<dbReference type="AlphaFoldDB" id="A0A2K9DV45"/>
<evidence type="ECO:0000256" key="5">
    <source>
        <dbReference type="ARBA" id="ARBA00022989"/>
    </source>
</evidence>
<keyword evidence="5 8" id="KW-1133">Transmembrane helix</keyword>
<evidence type="ECO:0000313" key="11">
    <source>
        <dbReference type="Proteomes" id="UP000233276"/>
    </source>
</evidence>
<feature type="domain" description="EamA" evidence="9">
    <location>
        <begin position="1"/>
        <end position="132"/>
    </location>
</feature>
<dbReference type="InterPro" id="IPR000620">
    <property type="entry name" value="EamA_dom"/>
</dbReference>
<organism evidence="10 11">
    <name type="scientific">Microbacterium hominis</name>
    <dbReference type="NCBI Taxonomy" id="162426"/>
    <lineage>
        <taxon>Bacteria</taxon>
        <taxon>Bacillati</taxon>
        <taxon>Actinomycetota</taxon>
        <taxon>Actinomycetes</taxon>
        <taxon>Micrococcales</taxon>
        <taxon>Microbacteriaceae</taxon>
        <taxon>Microbacterium</taxon>
    </lineage>
</organism>
<dbReference type="SUPFAM" id="SSF103481">
    <property type="entry name" value="Multidrug resistance efflux transporter EmrE"/>
    <property type="match status" value="2"/>
</dbReference>
<dbReference type="InterPro" id="IPR051258">
    <property type="entry name" value="Diverse_Substrate_Transporter"/>
</dbReference>
<dbReference type="Proteomes" id="UP000233276">
    <property type="component" value="Chromosome"/>
</dbReference>
<feature type="transmembrane region" description="Helical" evidence="8">
    <location>
        <begin position="213"/>
        <end position="235"/>
    </location>
</feature>
<feature type="region of interest" description="Disordered" evidence="7">
    <location>
        <begin position="328"/>
        <end position="349"/>
    </location>
</feature>
<dbReference type="Pfam" id="PF00892">
    <property type="entry name" value="EamA"/>
    <property type="match status" value="2"/>
</dbReference>
<reference evidence="10 11" key="1">
    <citation type="submission" date="2017-12" db="EMBL/GenBank/DDBJ databases">
        <title>Isolation and characterization of estrogens degradatiion strain Microbacterium hominis SJTG1.</title>
        <authorList>
            <person name="Xiong W."/>
            <person name="Yin C."/>
            <person name="Zheng D."/>
            <person name="Liang R."/>
        </authorList>
    </citation>
    <scope>NUCLEOTIDE SEQUENCE [LARGE SCALE GENOMIC DNA]</scope>
    <source>
        <strain evidence="10 11">SJTG1</strain>
    </source>
</reference>
<accession>A0A2K9DV45</accession>
<dbReference type="GO" id="GO:0005886">
    <property type="term" value="C:plasma membrane"/>
    <property type="evidence" value="ECO:0007669"/>
    <property type="project" value="UniProtKB-SubCell"/>
</dbReference>